<feature type="domain" description="HTH luxR-type" evidence="3">
    <location>
        <begin position="899"/>
        <end position="964"/>
    </location>
</feature>
<keyword evidence="2" id="KW-0067">ATP-binding</keyword>
<dbReference type="Gene3D" id="1.10.10.10">
    <property type="entry name" value="Winged helix-like DNA-binding domain superfamily/Winged helix DNA-binding domain"/>
    <property type="match status" value="1"/>
</dbReference>
<dbReference type="SUPFAM" id="SSF46894">
    <property type="entry name" value="C-terminal effector domain of the bipartite response regulators"/>
    <property type="match status" value="1"/>
</dbReference>
<dbReference type="Pfam" id="PF00196">
    <property type="entry name" value="GerE"/>
    <property type="match status" value="1"/>
</dbReference>
<dbReference type="GO" id="GO:0006355">
    <property type="term" value="P:regulation of DNA-templated transcription"/>
    <property type="evidence" value="ECO:0007669"/>
    <property type="project" value="InterPro"/>
</dbReference>
<dbReference type="PROSITE" id="PS00622">
    <property type="entry name" value="HTH_LUXR_1"/>
    <property type="match status" value="1"/>
</dbReference>
<dbReference type="InterPro" id="IPR000792">
    <property type="entry name" value="Tscrpt_reg_LuxR_C"/>
</dbReference>
<evidence type="ECO:0000313" key="5">
    <source>
        <dbReference type="EMBL" id="TNC50671.1"/>
    </source>
</evidence>
<gene>
    <name evidence="5" type="ORF">FHE65_03330</name>
    <name evidence="4" type="ORF">FHE65_19970</name>
</gene>
<dbReference type="SMART" id="SM00421">
    <property type="entry name" value="HTH_LUXR"/>
    <property type="match status" value="1"/>
</dbReference>
<dbReference type="InterPro" id="IPR011990">
    <property type="entry name" value="TPR-like_helical_dom_sf"/>
</dbReference>
<protein>
    <recommendedName>
        <fullName evidence="3">HTH luxR-type domain-containing protein</fullName>
    </recommendedName>
</protein>
<dbReference type="InterPro" id="IPR016032">
    <property type="entry name" value="Sig_transdc_resp-reg_C-effctor"/>
</dbReference>
<keyword evidence="1" id="KW-0547">Nucleotide-binding</keyword>
<dbReference type="EMBL" id="VDFR01000090">
    <property type="protein sequence ID" value="TNC42917.1"/>
    <property type="molecule type" value="Genomic_DNA"/>
</dbReference>
<dbReference type="GO" id="GO:0004016">
    <property type="term" value="F:adenylate cyclase activity"/>
    <property type="evidence" value="ECO:0007669"/>
    <property type="project" value="TreeGrafter"/>
</dbReference>
<sequence>MSDHGFMSADWRPAEPLVGREPELERLLAATGVTDPEARGGVLLSGDAGIGKTRLLRELAARAADAGHRVLAGHCLDLGDSAIPFQPFAQVLAALDDTTRKAMSDAMPPLGPLMWGAADGAGIDRGELFSSVVAALELLAASQPVLLVVEDAHWADASTRHLIRYVLSHRYEGDVRIVVSYRSDDLHRRHPLRADVAEWIRLPGVQRLDLGPLADSEVRELVRSRAAGVVDARGLAAIVRRAEGNAFIVEELLDVDDKSGALPPTLADLLLVRLDRLDDAGRQVVRALACAGGEVGDELLSVVVDLPPRTLEEGVRAALDHRILSRTRSDGYGFRHALFAEVVRDDLLPGERRRIHAAYVRALSGLGDSADVARHAFEAGLDEVAFTASLRAAERATRVAGHNEAADHYERALSVVSAAPEGTDVVGLVIAASEAKTTAGYVRRAWVLVEDFLEQADDLSGEERARLLVAYGTAALMADRVHEPRKALDELFELVPEQPTPLRAAVEELAARVASNERHFDEAIRWATQAMTLGQRLGLNRLVADAAATKARARARIGDDPEGDERRFLEVAKIAATEGDVVAELRARHHLAFYYHERGMLDRAEAEFLRTMKTAVQAGRQWAPYGFDGRFFASVAAYALGHWDLVLELCDVAMLQPPKVPAADLEAVALLVSAGRGDTSALRTAERLRALWHKDIVLAIQSATAAIDLAHDADEATRWHDDLVLTLTDKWDGEFVPARLRMGGLLVGRLADEATHASTVTRSEWVERADQLRADADRVIEERGPFGPEGLAWSLRLDAEILRLRWSVGGEVPLAELLAAWRETTEAFGALGQVYEEARSASRLAAVLQAAGDVAGAKEVASAAHEQAVGLGAAPLARELEALAGAPVRPAASHASASQVAGEKPLTAREREVLDHLVEGRTNGEIASLLFISTKTVSVHVSNILAKLGAATRTEAAAIARRQRA</sequence>
<dbReference type="Gene3D" id="1.25.40.10">
    <property type="entry name" value="Tetratricopeptide repeat domain"/>
    <property type="match status" value="1"/>
</dbReference>
<dbReference type="AlphaFoldDB" id="A0A5C4N000"/>
<dbReference type="GO" id="GO:0003677">
    <property type="term" value="F:DNA binding"/>
    <property type="evidence" value="ECO:0007669"/>
    <property type="project" value="InterPro"/>
</dbReference>
<dbReference type="PANTHER" id="PTHR16305">
    <property type="entry name" value="TESTICULAR SOLUBLE ADENYLYL CYCLASE"/>
    <property type="match status" value="1"/>
</dbReference>
<dbReference type="Gene3D" id="3.40.50.300">
    <property type="entry name" value="P-loop containing nucleotide triphosphate hydrolases"/>
    <property type="match status" value="1"/>
</dbReference>
<accession>A0A5C4N000</accession>
<dbReference type="CDD" id="cd06170">
    <property type="entry name" value="LuxR_C_like"/>
    <property type="match status" value="1"/>
</dbReference>
<evidence type="ECO:0000313" key="4">
    <source>
        <dbReference type="EMBL" id="TNC42917.1"/>
    </source>
</evidence>
<dbReference type="InterPro" id="IPR041664">
    <property type="entry name" value="AAA_16"/>
</dbReference>
<organism evidence="5 6">
    <name type="scientific">Mumia zhuanghuii</name>
    <dbReference type="NCBI Taxonomy" id="2585211"/>
    <lineage>
        <taxon>Bacteria</taxon>
        <taxon>Bacillati</taxon>
        <taxon>Actinomycetota</taxon>
        <taxon>Actinomycetes</taxon>
        <taxon>Propionibacteriales</taxon>
        <taxon>Nocardioidaceae</taxon>
        <taxon>Mumia</taxon>
    </lineage>
</organism>
<dbReference type="PRINTS" id="PR00038">
    <property type="entry name" value="HTHLUXR"/>
</dbReference>
<dbReference type="Pfam" id="PF13191">
    <property type="entry name" value="AAA_16"/>
    <property type="match status" value="1"/>
</dbReference>
<evidence type="ECO:0000256" key="1">
    <source>
        <dbReference type="ARBA" id="ARBA00022741"/>
    </source>
</evidence>
<dbReference type="SUPFAM" id="SSF48452">
    <property type="entry name" value="TPR-like"/>
    <property type="match status" value="1"/>
</dbReference>
<dbReference type="EMBL" id="VDFR01000012">
    <property type="protein sequence ID" value="TNC50671.1"/>
    <property type="molecule type" value="Genomic_DNA"/>
</dbReference>
<dbReference type="PANTHER" id="PTHR16305:SF35">
    <property type="entry name" value="TRANSCRIPTIONAL ACTIVATOR DOMAIN"/>
    <property type="match status" value="1"/>
</dbReference>
<evidence type="ECO:0000313" key="6">
    <source>
        <dbReference type="Proteomes" id="UP000306740"/>
    </source>
</evidence>
<evidence type="ECO:0000256" key="2">
    <source>
        <dbReference type="ARBA" id="ARBA00022840"/>
    </source>
</evidence>
<evidence type="ECO:0000259" key="3">
    <source>
        <dbReference type="PROSITE" id="PS50043"/>
    </source>
</evidence>
<dbReference type="GO" id="GO:0005737">
    <property type="term" value="C:cytoplasm"/>
    <property type="evidence" value="ECO:0007669"/>
    <property type="project" value="TreeGrafter"/>
</dbReference>
<comment type="caution">
    <text evidence="5">The sequence shown here is derived from an EMBL/GenBank/DDBJ whole genome shotgun (WGS) entry which is preliminary data.</text>
</comment>
<dbReference type="PROSITE" id="PS50043">
    <property type="entry name" value="HTH_LUXR_2"/>
    <property type="match status" value="1"/>
</dbReference>
<reference evidence="5 6" key="1">
    <citation type="submission" date="2019-05" db="EMBL/GenBank/DDBJ databases">
        <title>Mumia sp. nov., isolated from the intestinal contents of plateau pika (Ochotona curzoniae) in the Qinghai-Tibet plateau of China.</title>
        <authorList>
            <person name="Tian Z."/>
        </authorList>
    </citation>
    <scope>NUCLEOTIDE SEQUENCE [LARGE SCALE GENOMIC DNA]</scope>
    <source>
        <strain evidence="6">527</strain>
        <strain evidence="5">Z527</strain>
    </source>
</reference>
<dbReference type="InterPro" id="IPR027417">
    <property type="entry name" value="P-loop_NTPase"/>
</dbReference>
<dbReference type="Proteomes" id="UP000306740">
    <property type="component" value="Unassembled WGS sequence"/>
</dbReference>
<dbReference type="InterPro" id="IPR036388">
    <property type="entry name" value="WH-like_DNA-bd_sf"/>
</dbReference>
<dbReference type="SUPFAM" id="SSF52540">
    <property type="entry name" value="P-loop containing nucleoside triphosphate hydrolases"/>
    <property type="match status" value="1"/>
</dbReference>
<dbReference type="GO" id="GO:0005524">
    <property type="term" value="F:ATP binding"/>
    <property type="evidence" value="ECO:0007669"/>
    <property type="project" value="UniProtKB-KW"/>
</dbReference>
<proteinExistence type="predicted"/>
<name>A0A5C4N000_9ACTN</name>